<keyword evidence="2" id="KW-1185">Reference proteome</keyword>
<dbReference type="STRING" id="930991.A0A0D0CI67"/>
<proteinExistence type="predicted"/>
<reference evidence="1 2" key="1">
    <citation type="submission" date="2014-04" db="EMBL/GenBank/DDBJ databases">
        <authorList>
            <consortium name="DOE Joint Genome Institute"/>
            <person name="Kuo A."/>
            <person name="Kohler A."/>
            <person name="Jargeat P."/>
            <person name="Nagy L.G."/>
            <person name="Floudas D."/>
            <person name="Copeland A."/>
            <person name="Barry K.W."/>
            <person name="Cichocki N."/>
            <person name="Veneault-Fourrey C."/>
            <person name="LaButti K."/>
            <person name="Lindquist E.A."/>
            <person name="Lipzen A."/>
            <person name="Lundell T."/>
            <person name="Morin E."/>
            <person name="Murat C."/>
            <person name="Sun H."/>
            <person name="Tunlid A."/>
            <person name="Henrissat B."/>
            <person name="Grigoriev I.V."/>
            <person name="Hibbett D.S."/>
            <person name="Martin F."/>
            <person name="Nordberg H.P."/>
            <person name="Cantor M.N."/>
            <person name="Hua S.X."/>
        </authorList>
    </citation>
    <scope>NUCLEOTIDE SEQUENCE [LARGE SCALE GENOMIC DNA]</scope>
    <source>
        <strain evidence="1 2">Ve08.2h10</strain>
    </source>
</reference>
<evidence type="ECO:0000313" key="2">
    <source>
        <dbReference type="Proteomes" id="UP000054538"/>
    </source>
</evidence>
<accession>A0A0D0CI67</accession>
<dbReference type="HOGENOM" id="CLU_139306_0_0_1"/>
<feature type="non-terminal residue" evidence="1">
    <location>
        <position position="87"/>
    </location>
</feature>
<dbReference type="Proteomes" id="UP000054538">
    <property type="component" value="Unassembled WGS sequence"/>
</dbReference>
<evidence type="ECO:0000313" key="1">
    <source>
        <dbReference type="EMBL" id="KIK74868.1"/>
    </source>
</evidence>
<feature type="non-terminal residue" evidence="1">
    <location>
        <position position="1"/>
    </location>
</feature>
<gene>
    <name evidence="1" type="ORF">PAXRUDRAFT_46552</name>
</gene>
<dbReference type="OrthoDB" id="2682175at2759"/>
<dbReference type="InParanoid" id="A0A0D0CI67"/>
<reference evidence="2" key="2">
    <citation type="submission" date="2015-01" db="EMBL/GenBank/DDBJ databases">
        <title>Evolutionary Origins and Diversification of the Mycorrhizal Mutualists.</title>
        <authorList>
            <consortium name="DOE Joint Genome Institute"/>
            <consortium name="Mycorrhizal Genomics Consortium"/>
            <person name="Kohler A."/>
            <person name="Kuo A."/>
            <person name="Nagy L.G."/>
            <person name="Floudas D."/>
            <person name="Copeland A."/>
            <person name="Barry K.W."/>
            <person name="Cichocki N."/>
            <person name="Veneault-Fourrey C."/>
            <person name="LaButti K."/>
            <person name="Lindquist E.A."/>
            <person name="Lipzen A."/>
            <person name="Lundell T."/>
            <person name="Morin E."/>
            <person name="Murat C."/>
            <person name="Riley R."/>
            <person name="Ohm R."/>
            <person name="Sun H."/>
            <person name="Tunlid A."/>
            <person name="Henrissat B."/>
            <person name="Grigoriev I.V."/>
            <person name="Hibbett D.S."/>
            <person name="Martin F."/>
        </authorList>
    </citation>
    <scope>NUCLEOTIDE SEQUENCE [LARGE SCALE GENOMIC DNA]</scope>
    <source>
        <strain evidence="2">Ve08.2h10</strain>
    </source>
</reference>
<protein>
    <submittedName>
        <fullName evidence="1">Uncharacterized protein</fullName>
    </submittedName>
</protein>
<organism evidence="1 2">
    <name type="scientific">Paxillus rubicundulus Ve08.2h10</name>
    <dbReference type="NCBI Taxonomy" id="930991"/>
    <lineage>
        <taxon>Eukaryota</taxon>
        <taxon>Fungi</taxon>
        <taxon>Dikarya</taxon>
        <taxon>Basidiomycota</taxon>
        <taxon>Agaricomycotina</taxon>
        <taxon>Agaricomycetes</taxon>
        <taxon>Agaricomycetidae</taxon>
        <taxon>Boletales</taxon>
        <taxon>Paxilineae</taxon>
        <taxon>Paxillaceae</taxon>
        <taxon>Paxillus</taxon>
    </lineage>
</organism>
<dbReference type="AlphaFoldDB" id="A0A0D0CI67"/>
<dbReference type="EMBL" id="KN828504">
    <property type="protein sequence ID" value="KIK74868.1"/>
    <property type="molecule type" value="Genomic_DNA"/>
</dbReference>
<name>A0A0D0CI67_9AGAM</name>
<sequence>QNTFWHVPHSDPANIFCFNSLHAGDNRLWGDHLFEELKGQLDILGREAQAMVDSQHATFPPWCNFNHSATVMNISFSNGIKLLDISK</sequence>